<evidence type="ECO:0000313" key="10">
    <source>
        <dbReference type="EMBL" id="CEJ79863.1"/>
    </source>
</evidence>
<feature type="domain" description="Zn(2)-C6 fungal-type" evidence="8">
    <location>
        <begin position="173"/>
        <end position="200"/>
    </location>
</feature>
<dbReference type="STRING" id="1531966.A0A0A1SI94"/>
<keyword evidence="2" id="KW-0862">Zinc</keyword>
<evidence type="ECO:0000313" key="11">
    <source>
        <dbReference type="Proteomes" id="UP000039046"/>
    </source>
</evidence>
<keyword evidence="6" id="KW-0863">Zinc-finger</keyword>
<reference evidence="10 11" key="1">
    <citation type="journal article" date="2015" name="Genome Announc.">
        <title>Draft Genome Sequence and Gene Annotation of the Entomopathogenic Fungus Verticillium hemipterigenum.</title>
        <authorList>
            <person name="Horn F."/>
            <person name="Habel A."/>
            <person name="Scharf D.H."/>
            <person name="Dworschak J."/>
            <person name="Brakhage A.A."/>
            <person name="Guthke R."/>
            <person name="Hertweck C."/>
            <person name="Linde J."/>
        </authorList>
    </citation>
    <scope>NUCLEOTIDE SEQUENCE [LARGE SCALE GENOMIC DNA]</scope>
</reference>
<accession>A0A0A1SI94</accession>
<gene>
    <name evidence="10" type="ORF">VHEMI00078</name>
</gene>
<dbReference type="PROSITE" id="PS00028">
    <property type="entry name" value="ZINC_FINGER_C2H2_1"/>
    <property type="match status" value="1"/>
</dbReference>
<feature type="compositionally biased region" description="Low complexity" evidence="7">
    <location>
        <begin position="209"/>
        <end position="222"/>
    </location>
</feature>
<name>A0A0A1SI94_9HYPO</name>
<evidence type="ECO:0000259" key="9">
    <source>
        <dbReference type="PROSITE" id="PS50157"/>
    </source>
</evidence>
<evidence type="ECO:0000256" key="4">
    <source>
        <dbReference type="ARBA" id="ARBA00023163"/>
    </source>
</evidence>
<dbReference type="OrthoDB" id="3945418at2759"/>
<evidence type="ECO:0000256" key="1">
    <source>
        <dbReference type="ARBA" id="ARBA00022723"/>
    </source>
</evidence>
<feature type="region of interest" description="Disordered" evidence="7">
    <location>
        <begin position="251"/>
        <end position="290"/>
    </location>
</feature>
<dbReference type="GO" id="GO:0000981">
    <property type="term" value="F:DNA-binding transcription factor activity, RNA polymerase II-specific"/>
    <property type="evidence" value="ECO:0007669"/>
    <property type="project" value="InterPro"/>
</dbReference>
<evidence type="ECO:0000256" key="6">
    <source>
        <dbReference type="PROSITE-ProRule" id="PRU00042"/>
    </source>
</evidence>
<evidence type="ECO:0000256" key="7">
    <source>
        <dbReference type="SAM" id="MobiDB-lite"/>
    </source>
</evidence>
<feature type="region of interest" description="Disordered" evidence="7">
    <location>
        <begin position="204"/>
        <end position="232"/>
    </location>
</feature>
<feature type="compositionally biased region" description="Low complexity" evidence="7">
    <location>
        <begin position="275"/>
        <end position="285"/>
    </location>
</feature>
<keyword evidence="4" id="KW-0804">Transcription</keyword>
<keyword evidence="1" id="KW-0479">Metal-binding</keyword>
<organism evidence="10 11">
    <name type="scientific">[Torrubiella] hemipterigena</name>
    <dbReference type="NCBI Taxonomy" id="1531966"/>
    <lineage>
        <taxon>Eukaryota</taxon>
        <taxon>Fungi</taxon>
        <taxon>Dikarya</taxon>
        <taxon>Ascomycota</taxon>
        <taxon>Pezizomycotina</taxon>
        <taxon>Sordariomycetes</taxon>
        <taxon>Hypocreomycetidae</taxon>
        <taxon>Hypocreales</taxon>
        <taxon>Clavicipitaceae</taxon>
        <taxon>Clavicipitaceae incertae sedis</taxon>
        <taxon>'Torrubiella' clade</taxon>
    </lineage>
</organism>
<evidence type="ECO:0000256" key="5">
    <source>
        <dbReference type="ARBA" id="ARBA00023242"/>
    </source>
</evidence>
<keyword evidence="11" id="KW-1185">Reference proteome</keyword>
<protein>
    <recommendedName>
        <fullName evidence="12">Zn(2)-C6 fungal-type domain-containing protein</fullName>
    </recommendedName>
</protein>
<dbReference type="SMART" id="SM00355">
    <property type="entry name" value="ZnF_C2H2"/>
    <property type="match status" value="2"/>
</dbReference>
<feature type="domain" description="C2H2-type" evidence="9">
    <location>
        <begin position="103"/>
        <end position="130"/>
    </location>
</feature>
<evidence type="ECO:0008006" key="12">
    <source>
        <dbReference type="Google" id="ProtNLM"/>
    </source>
</evidence>
<dbReference type="PANTHER" id="PTHR47660">
    <property type="entry name" value="TRANSCRIPTION FACTOR WITH C2H2 AND ZN(2)-CYS(6) DNA BINDING DOMAIN (EUROFUNG)-RELATED-RELATED"/>
    <property type="match status" value="1"/>
</dbReference>
<dbReference type="HOGENOM" id="CLU_012538_2_1_1"/>
<keyword evidence="5" id="KW-0539">Nucleus</keyword>
<dbReference type="EMBL" id="CDHN01000001">
    <property type="protein sequence ID" value="CEJ79863.1"/>
    <property type="molecule type" value="Genomic_DNA"/>
</dbReference>
<dbReference type="PROSITE" id="PS50048">
    <property type="entry name" value="ZN2_CY6_FUNGAL_2"/>
    <property type="match status" value="1"/>
</dbReference>
<keyword evidence="3" id="KW-0805">Transcription regulation</keyword>
<evidence type="ECO:0000256" key="2">
    <source>
        <dbReference type="ARBA" id="ARBA00022833"/>
    </source>
</evidence>
<dbReference type="GO" id="GO:0006351">
    <property type="term" value="P:DNA-templated transcription"/>
    <property type="evidence" value="ECO:0007669"/>
    <property type="project" value="InterPro"/>
</dbReference>
<dbReference type="InterPro" id="IPR036864">
    <property type="entry name" value="Zn2-C6_fun-type_DNA-bd_sf"/>
</dbReference>
<dbReference type="GO" id="GO:0008270">
    <property type="term" value="F:zinc ion binding"/>
    <property type="evidence" value="ECO:0007669"/>
    <property type="project" value="UniProtKB-KW"/>
</dbReference>
<evidence type="ECO:0000259" key="8">
    <source>
        <dbReference type="PROSITE" id="PS50048"/>
    </source>
</evidence>
<dbReference type="InterPro" id="IPR001138">
    <property type="entry name" value="Zn2Cys6_DnaBD"/>
</dbReference>
<dbReference type="SUPFAM" id="SSF57667">
    <property type="entry name" value="beta-beta-alpha zinc fingers"/>
    <property type="match status" value="1"/>
</dbReference>
<dbReference type="InterPro" id="IPR036236">
    <property type="entry name" value="Znf_C2H2_sf"/>
</dbReference>
<dbReference type="Pfam" id="PF04082">
    <property type="entry name" value="Fungal_trans"/>
    <property type="match status" value="1"/>
</dbReference>
<dbReference type="PANTHER" id="PTHR47660:SF2">
    <property type="entry name" value="TRANSCRIPTION FACTOR WITH C2H2 AND ZN(2)-CYS(6) DNA BINDING DOMAIN (EUROFUNG)"/>
    <property type="match status" value="1"/>
</dbReference>
<dbReference type="Pfam" id="PF00172">
    <property type="entry name" value="Zn_clus"/>
    <property type="match status" value="1"/>
</dbReference>
<dbReference type="CDD" id="cd12148">
    <property type="entry name" value="fungal_TF_MHR"/>
    <property type="match status" value="1"/>
</dbReference>
<dbReference type="InterPro" id="IPR007219">
    <property type="entry name" value="XnlR_reg_dom"/>
</dbReference>
<dbReference type="SUPFAM" id="SSF57701">
    <property type="entry name" value="Zn2/Cys6 DNA-binding domain"/>
    <property type="match status" value="1"/>
</dbReference>
<dbReference type="InterPro" id="IPR013087">
    <property type="entry name" value="Znf_C2H2_type"/>
</dbReference>
<evidence type="ECO:0000256" key="3">
    <source>
        <dbReference type="ARBA" id="ARBA00023015"/>
    </source>
</evidence>
<dbReference type="PROSITE" id="PS50157">
    <property type="entry name" value="ZINC_FINGER_C2H2_2"/>
    <property type="match status" value="1"/>
</dbReference>
<sequence length="742" mass="84045">MEYSYSAPAKPHMYKAASAADHRHRRSTPSQHHDYFAHLQQQYHASHDLLYSLWPSVEPNYEAFFSPPDFMSPVITVAPEELMPAAPPPQPAVAAPAQPTRAYVCAICGNKYQRNTHLRRHEATHSNVNKFKCQYCDKEFSRGDVCRKHSLNCPKKDSPLQPPEHRRGRKPTACEACFHSKVLCDKKMPCSRCAIRNVPCRPRDVPEHSFSASSSEAASSSSPLPPDLPFLRGIMDPTKHSMLEYFHTSKEEAVNEEVPESDCNLQPHHAKKTIQSQQQQQQQQQPHDMPSFDDIMGIFPSNYSSMLDDAYHSFVPDDDFDIMSISDKSPVPILTDSGFELLEARSMTLVQDLHAIHTQLYNTDPTYDLDFDVAAAESVLCAENMRSFIATFFRLSHVHFPIVHYPTFGTQETIKSLLLIIVVAGAYRSPPLDDALDCQSYLRLAEEYVFNELEQAVQTSDIHQPSPEVLQTLQAGIIANYLLCLSNNIPGRKRTHTERLPKMVAAVRHFGLCNMRHVPGVDWEKFIYNETCIRVATWAAAADWHHSCLFYHPAVTSVTEMKGNFPCHRELWDAPDRTSYILHKERLDSKPGLQTLQLTHSMSDFVRCIMNDQWSLVDDLHPDALTIETLYYVSVCLSGMAIAASQMMVLPASATALRRACARWQKMWDIVVAKLDRKTLLKAGMARHSCENIQLMLIIIDASLTGRDNVFLGTIAHHTLENLHTFLLREINRTPDSSKSPP</sequence>
<dbReference type="AlphaFoldDB" id="A0A0A1SI94"/>
<dbReference type="CDD" id="cd00067">
    <property type="entry name" value="GAL4"/>
    <property type="match status" value="1"/>
</dbReference>
<dbReference type="Proteomes" id="UP000039046">
    <property type="component" value="Unassembled WGS sequence"/>
</dbReference>
<dbReference type="Gene3D" id="3.30.160.60">
    <property type="entry name" value="Classic Zinc Finger"/>
    <property type="match status" value="1"/>
</dbReference>
<dbReference type="GO" id="GO:0003677">
    <property type="term" value="F:DNA binding"/>
    <property type="evidence" value="ECO:0007669"/>
    <property type="project" value="InterPro"/>
</dbReference>
<proteinExistence type="predicted"/>